<name>A0ABU3R9H2_9BACL</name>
<proteinExistence type="predicted"/>
<keyword evidence="2" id="KW-1185">Reference proteome</keyword>
<dbReference type="Proteomes" id="UP001260980">
    <property type="component" value="Unassembled WGS sequence"/>
</dbReference>
<gene>
    <name evidence="1" type="ORF">RQP52_07480</name>
</gene>
<protein>
    <recommendedName>
        <fullName evidence="3">Shikimate kinase</fullName>
    </recommendedName>
</protein>
<accession>A0ABU3R9H2</accession>
<evidence type="ECO:0008006" key="3">
    <source>
        <dbReference type="Google" id="ProtNLM"/>
    </source>
</evidence>
<evidence type="ECO:0000313" key="1">
    <source>
        <dbReference type="EMBL" id="MDU0200927.1"/>
    </source>
</evidence>
<dbReference type="EMBL" id="JAWCUD010000002">
    <property type="protein sequence ID" value="MDU0200927.1"/>
    <property type="molecule type" value="Genomic_DNA"/>
</dbReference>
<dbReference type="RefSeq" id="WP_315950562.1">
    <property type="nucleotide sequence ID" value="NZ_JAWCUD010000002.1"/>
</dbReference>
<evidence type="ECO:0000313" key="2">
    <source>
        <dbReference type="Proteomes" id="UP001260980"/>
    </source>
</evidence>
<sequence>MNRRLDKRPENEWGSKKAERELIARLHQTKEDIPENGMIIDVTAPITDVVDEIIRLSEANKCQG</sequence>
<organism evidence="1 2">
    <name type="scientific">Paenibacillus violae</name>
    <dbReference type="NCBI Taxonomy" id="3077234"/>
    <lineage>
        <taxon>Bacteria</taxon>
        <taxon>Bacillati</taxon>
        <taxon>Bacillota</taxon>
        <taxon>Bacilli</taxon>
        <taxon>Bacillales</taxon>
        <taxon>Paenibacillaceae</taxon>
        <taxon>Paenibacillus</taxon>
    </lineage>
</organism>
<comment type="caution">
    <text evidence="1">The sequence shown here is derived from an EMBL/GenBank/DDBJ whole genome shotgun (WGS) entry which is preliminary data.</text>
</comment>
<reference evidence="1 2" key="1">
    <citation type="submission" date="2023-10" db="EMBL/GenBank/DDBJ databases">
        <title>Paenibacillus strain PFR10 Genome sequencing and assembly.</title>
        <authorList>
            <person name="Kim I."/>
        </authorList>
    </citation>
    <scope>NUCLEOTIDE SEQUENCE [LARGE SCALE GENOMIC DNA]</scope>
    <source>
        <strain evidence="1 2">PFR10</strain>
    </source>
</reference>